<evidence type="ECO:0000256" key="4">
    <source>
        <dbReference type="ARBA" id="ARBA00023125"/>
    </source>
</evidence>
<dbReference type="PANTHER" id="PTHR31713">
    <property type="entry name" value="OS02G0177800 PROTEIN"/>
    <property type="match status" value="1"/>
</dbReference>
<dbReference type="GO" id="GO:0005634">
    <property type="term" value="C:nucleus"/>
    <property type="evidence" value="ECO:0007669"/>
    <property type="project" value="UniProtKB-SubCell"/>
</dbReference>
<feature type="domain" description="Calmodulin binding protein-like N-terminal" evidence="9">
    <location>
        <begin position="147"/>
        <end position="293"/>
    </location>
</feature>
<keyword evidence="5" id="KW-0010">Activator</keyword>
<keyword evidence="8" id="KW-0812">Transmembrane</keyword>
<comment type="subcellular location">
    <subcellularLocation>
        <location evidence="1">Nucleus</location>
    </subcellularLocation>
</comment>
<dbReference type="Pfam" id="PF20451">
    <property type="entry name" value="Calmod_bind_M"/>
    <property type="match status" value="1"/>
</dbReference>
<evidence type="ECO:0000256" key="5">
    <source>
        <dbReference type="ARBA" id="ARBA00023159"/>
    </source>
</evidence>
<keyword evidence="3" id="KW-0805">Transcription regulation</keyword>
<keyword evidence="13" id="KW-1185">Reference proteome</keyword>
<evidence type="ECO:0000313" key="12">
    <source>
        <dbReference type="EMBL" id="CAI9304477.1"/>
    </source>
</evidence>
<sequence>MRDDFLGDTSKSLRISETSMKLHGNFPISINAYILLLLPLLSFTFQYQNGYTFVVRTGSSLEVKRSFGVGEEEGFTVANHEAKRRITSSNLAQNLICGFSSQELSLILEPLVRRCVREEVQRSCQSFFCTLPRSPLDAIEPSRKTSLQLRFLGNLSNTFFTGSRIESDDNTPLKLVLFDVNANKIVSSGPLSSLKIEIVPLDGDFVTDEEQDWSEKDFDSKIICARDGRRPLIAGNLVVTLENGVKEINELCFTDNSSWRRSRKFIIGARAKDASGRVRVREARSQAFMVKDHRGESYKKHHPPSLGDEIWRLEKIAKDGVFHKRLASHRICTVKDFLQMYITNQSLLRKLLGGSSNKTWETIIKHAKACVLDEKLYMYRCGPQGIGLLVDSILEVVGATFDGQNYLPIDKLPVFQMPMVESLKQEVYQNLNGMIPMDDLSVIGVPVPMANLHNYPLKSESLALPCVDIPLLHQDEVEMHMNGVVGSTSSEEEYFSPNLRNSFKTKEFINGGYGDDFNFQSLWQADELYIDPNNQSIDIGIRFSRNGSPRACWCKIRAALKWGSVRRDVAAKKMALAFVS</sequence>
<keyword evidence="8" id="KW-0472">Membrane</keyword>
<evidence type="ECO:0000259" key="9">
    <source>
        <dbReference type="Pfam" id="PF07887"/>
    </source>
</evidence>
<name>A0AA36A723_LACSI</name>
<feature type="domain" description="Calmodulin binding protein C-terminal" evidence="11">
    <location>
        <begin position="375"/>
        <end position="434"/>
    </location>
</feature>
<organism evidence="12 13">
    <name type="scientific">Lactuca saligna</name>
    <name type="common">Willowleaf lettuce</name>
    <dbReference type="NCBI Taxonomy" id="75948"/>
    <lineage>
        <taxon>Eukaryota</taxon>
        <taxon>Viridiplantae</taxon>
        <taxon>Streptophyta</taxon>
        <taxon>Embryophyta</taxon>
        <taxon>Tracheophyta</taxon>
        <taxon>Spermatophyta</taxon>
        <taxon>Magnoliopsida</taxon>
        <taxon>eudicotyledons</taxon>
        <taxon>Gunneridae</taxon>
        <taxon>Pentapetalae</taxon>
        <taxon>asterids</taxon>
        <taxon>campanulids</taxon>
        <taxon>Asterales</taxon>
        <taxon>Asteraceae</taxon>
        <taxon>Cichorioideae</taxon>
        <taxon>Cichorieae</taxon>
        <taxon>Lactucinae</taxon>
        <taxon>Lactuca</taxon>
    </lineage>
</organism>
<evidence type="ECO:0000259" key="11">
    <source>
        <dbReference type="Pfam" id="PF20452"/>
    </source>
</evidence>
<dbReference type="Proteomes" id="UP001177003">
    <property type="component" value="Chromosome 9"/>
</dbReference>
<evidence type="ECO:0000259" key="10">
    <source>
        <dbReference type="Pfam" id="PF20451"/>
    </source>
</evidence>
<dbReference type="InterPro" id="IPR046831">
    <property type="entry name" value="Calmodulin_bind_N"/>
</dbReference>
<evidence type="ECO:0000256" key="1">
    <source>
        <dbReference type="ARBA" id="ARBA00004123"/>
    </source>
</evidence>
<dbReference type="InterPro" id="IPR046829">
    <property type="entry name" value="Calmod_bind_C"/>
</dbReference>
<dbReference type="GO" id="GO:0005516">
    <property type="term" value="F:calmodulin binding"/>
    <property type="evidence" value="ECO:0007669"/>
    <property type="project" value="InterPro"/>
</dbReference>
<evidence type="ECO:0000256" key="6">
    <source>
        <dbReference type="ARBA" id="ARBA00023163"/>
    </source>
</evidence>
<keyword evidence="6" id="KW-0804">Transcription</keyword>
<reference evidence="12" key="1">
    <citation type="submission" date="2023-04" db="EMBL/GenBank/DDBJ databases">
        <authorList>
            <person name="Vijverberg K."/>
            <person name="Xiong W."/>
            <person name="Schranz E."/>
        </authorList>
    </citation>
    <scope>NUCLEOTIDE SEQUENCE</scope>
</reference>
<dbReference type="InterPro" id="IPR012416">
    <property type="entry name" value="CBP60"/>
</dbReference>
<proteinExistence type="inferred from homology"/>
<accession>A0AA36A723</accession>
<dbReference type="PANTHER" id="PTHR31713:SF65">
    <property type="entry name" value="CAM-BINDING PROTEIN 60-LIKE G-RELATED"/>
    <property type="match status" value="1"/>
</dbReference>
<dbReference type="AlphaFoldDB" id="A0AA36A723"/>
<comment type="similarity">
    <text evidence="2">Belongs to the plant ACBP60 protein family.</text>
</comment>
<evidence type="ECO:0000256" key="8">
    <source>
        <dbReference type="SAM" id="Phobius"/>
    </source>
</evidence>
<keyword evidence="7" id="KW-0539">Nucleus</keyword>
<dbReference type="GO" id="GO:0003700">
    <property type="term" value="F:DNA-binding transcription factor activity"/>
    <property type="evidence" value="ECO:0007669"/>
    <property type="project" value="TreeGrafter"/>
</dbReference>
<gene>
    <name evidence="12" type="ORF">LSALG_LOCUS42850</name>
</gene>
<dbReference type="GO" id="GO:0043565">
    <property type="term" value="F:sequence-specific DNA binding"/>
    <property type="evidence" value="ECO:0007669"/>
    <property type="project" value="TreeGrafter"/>
</dbReference>
<dbReference type="EMBL" id="OX465085">
    <property type="protein sequence ID" value="CAI9304477.1"/>
    <property type="molecule type" value="Genomic_DNA"/>
</dbReference>
<protein>
    <recommendedName>
        <fullName evidence="14">CALMODULIN-BINDING PROTEIN60</fullName>
    </recommendedName>
</protein>
<keyword evidence="8" id="KW-1133">Transmembrane helix</keyword>
<evidence type="ECO:0008006" key="14">
    <source>
        <dbReference type="Google" id="ProtNLM"/>
    </source>
</evidence>
<evidence type="ECO:0000313" key="13">
    <source>
        <dbReference type="Proteomes" id="UP001177003"/>
    </source>
</evidence>
<keyword evidence="4" id="KW-0238">DNA-binding</keyword>
<feature type="domain" description="Calmodulin binding protein central" evidence="10">
    <location>
        <begin position="306"/>
        <end position="370"/>
    </location>
</feature>
<dbReference type="Pfam" id="PF20452">
    <property type="entry name" value="Calmod_bind_C"/>
    <property type="match status" value="1"/>
</dbReference>
<evidence type="ECO:0000256" key="2">
    <source>
        <dbReference type="ARBA" id="ARBA00007214"/>
    </source>
</evidence>
<dbReference type="InterPro" id="IPR046830">
    <property type="entry name" value="Calmod_bind_M"/>
</dbReference>
<dbReference type="GO" id="GO:0080142">
    <property type="term" value="P:regulation of salicylic acid biosynthetic process"/>
    <property type="evidence" value="ECO:0007669"/>
    <property type="project" value="TreeGrafter"/>
</dbReference>
<dbReference type="Pfam" id="PF07887">
    <property type="entry name" value="Calmodulin_bind"/>
    <property type="match status" value="1"/>
</dbReference>
<evidence type="ECO:0000256" key="7">
    <source>
        <dbReference type="ARBA" id="ARBA00023242"/>
    </source>
</evidence>
<evidence type="ECO:0000256" key="3">
    <source>
        <dbReference type="ARBA" id="ARBA00023015"/>
    </source>
</evidence>
<feature type="transmembrane region" description="Helical" evidence="8">
    <location>
        <begin position="30"/>
        <end position="47"/>
    </location>
</feature>